<evidence type="ECO:0000313" key="2">
    <source>
        <dbReference type="Proteomes" id="UP000093759"/>
    </source>
</evidence>
<sequence>MALTAGRFDVEAAALVDATDPVPVGPSATGADAFTIGGFTFDPVNGDEEGYALIHPLTSAPPLLTLGGGFAFGGPMAGQEFEVFDPADGTDLGSINTSVVVANLAGFTNTQFTVVGAPPATDVSLPTVGSVYDVFNLGAGYANVYTAIVSADDGPDTVTDTFVTPFGNIDLTPLFGGIDAAPLLQPGDAFVELEAGAAGGGEDAFAIGGFTLDPFTKTDGSITEGFAPVAALTGAAPFLNIGGASIEDATNGGIILAPQSFDVYSGSGDAATQVGTIATSEHVTSLLGLTNTQLIVASTTAVEGGSTADLPAVGTVYDAFNFGGGFTNIYTATPGVDGVVTDTLITPMGSMDLSSLFGGIDAAEPPDPGDAFTGLAETAIGKDAFSIGDTTFDPFTGSGDNATEGFAPVFQTIGAPPLLNIGGGVATFPGTSLLLQLAPQSFHVYDGTGADAEQLGSVHTAETVTQLLGLTNTAFTVDGVTAATGVDIADLPAIGSVYDVFNFGGGFANVYTAIPGLDGAASTVTDLLVTPLGNVDLSALFGGFDASSLLDPGDAFLGLDI</sequence>
<organism evidence="1 2">
    <name type="scientific">Mycolicibacter sinensis (strain JDM601)</name>
    <name type="common">Mycobacterium sinense</name>
    <dbReference type="NCBI Taxonomy" id="875328"/>
    <lineage>
        <taxon>Bacteria</taxon>
        <taxon>Bacillati</taxon>
        <taxon>Actinomycetota</taxon>
        <taxon>Actinomycetes</taxon>
        <taxon>Mycobacteriales</taxon>
        <taxon>Mycobacteriaceae</taxon>
        <taxon>Mycolicibacter</taxon>
    </lineage>
</organism>
<reference evidence="2" key="1">
    <citation type="submission" date="2016-06" db="EMBL/GenBank/DDBJ databases">
        <authorList>
            <person name="Sutton G."/>
            <person name="Brinkac L."/>
            <person name="Sanka R."/>
            <person name="Adams M."/>
            <person name="Lau E."/>
            <person name="Garcia-Basteiro A."/>
            <person name="Lopez-Varela E."/>
            <person name="Palencia S."/>
        </authorList>
    </citation>
    <scope>NUCLEOTIDE SEQUENCE [LARGE SCALE GENOMIC DNA]</scope>
    <source>
        <strain evidence="2">1274684.2</strain>
    </source>
</reference>
<name>A0A1A3TQT2_MYCSD</name>
<dbReference type="AlphaFoldDB" id="A0A1A3TQT2"/>
<proteinExistence type="predicted"/>
<dbReference type="Proteomes" id="UP000093759">
    <property type="component" value="Unassembled WGS sequence"/>
</dbReference>
<protein>
    <submittedName>
        <fullName evidence="1">Uncharacterized protein</fullName>
    </submittedName>
</protein>
<evidence type="ECO:0000313" key="1">
    <source>
        <dbReference type="EMBL" id="OBK85016.1"/>
    </source>
</evidence>
<dbReference type="EMBL" id="LZMF01000116">
    <property type="protein sequence ID" value="OBK85016.1"/>
    <property type="molecule type" value="Genomic_DNA"/>
</dbReference>
<gene>
    <name evidence="1" type="ORF">A5648_07975</name>
</gene>
<accession>A0A1A3TQT2</accession>
<comment type="caution">
    <text evidence="1">The sequence shown here is derived from an EMBL/GenBank/DDBJ whole genome shotgun (WGS) entry which is preliminary data.</text>
</comment>